<keyword evidence="3" id="KW-1003">Cell membrane</keyword>
<dbReference type="GO" id="GO:0015675">
    <property type="term" value="P:nickel cation transport"/>
    <property type="evidence" value="ECO:0007669"/>
    <property type="project" value="UniProtKB-KW"/>
</dbReference>
<evidence type="ECO:0000313" key="12">
    <source>
        <dbReference type="Proteomes" id="UP000286317"/>
    </source>
</evidence>
<keyword evidence="4" id="KW-0533">Nickel</keyword>
<feature type="transmembrane region" description="Helical" evidence="9">
    <location>
        <begin position="35"/>
        <end position="52"/>
    </location>
</feature>
<evidence type="ECO:0000259" key="10">
    <source>
        <dbReference type="PROSITE" id="PS50928"/>
    </source>
</evidence>
<keyword evidence="7" id="KW-0921">Nickel transport</keyword>
<evidence type="ECO:0000256" key="4">
    <source>
        <dbReference type="ARBA" id="ARBA00022596"/>
    </source>
</evidence>
<evidence type="ECO:0000256" key="8">
    <source>
        <dbReference type="ARBA" id="ARBA00023136"/>
    </source>
</evidence>
<dbReference type="InterPro" id="IPR035906">
    <property type="entry name" value="MetI-like_sf"/>
</dbReference>
<keyword evidence="6 9" id="KW-1133">Transmembrane helix</keyword>
<feature type="transmembrane region" description="Helical" evidence="9">
    <location>
        <begin position="190"/>
        <end position="210"/>
    </location>
</feature>
<keyword evidence="7" id="KW-0406">Ion transport</keyword>
<dbReference type="EMBL" id="QXUF01000005">
    <property type="protein sequence ID" value="RIN02866.1"/>
    <property type="molecule type" value="Genomic_DNA"/>
</dbReference>
<dbReference type="GO" id="GO:0042918">
    <property type="term" value="P:alkanesulfonate transmembrane transport"/>
    <property type="evidence" value="ECO:0007669"/>
    <property type="project" value="UniProtKB-ARBA"/>
</dbReference>
<dbReference type="PROSITE" id="PS50928">
    <property type="entry name" value="ABC_TM1"/>
    <property type="match status" value="1"/>
</dbReference>
<accession>A0A418IIU6</accession>
<evidence type="ECO:0000256" key="1">
    <source>
        <dbReference type="ARBA" id="ARBA00004651"/>
    </source>
</evidence>
<feature type="domain" description="ABC transmembrane type-1" evidence="10">
    <location>
        <begin position="60"/>
        <end position="244"/>
    </location>
</feature>
<evidence type="ECO:0000256" key="2">
    <source>
        <dbReference type="ARBA" id="ARBA00022448"/>
    </source>
</evidence>
<reference evidence="11 12" key="1">
    <citation type="journal article" date="2016" name="Front. Microbiol.">
        <title>Comprehensive Phylogenetic Analysis of Bovine Non-aureus Staphylococci Species Based on Whole-Genome Sequencing.</title>
        <authorList>
            <person name="Naushad S."/>
            <person name="Barkema H.W."/>
            <person name="Luby C."/>
            <person name="Condas L.A."/>
            <person name="Nobrega D.B."/>
            <person name="Carson D.A."/>
            <person name="De Buck J."/>
        </authorList>
    </citation>
    <scope>NUCLEOTIDE SEQUENCE [LARGE SCALE GENOMIC DNA]</scope>
    <source>
        <strain evidence="11 12">SNUC 4554</strain>
    </source>
</reference>
<evidence type="ECO:0000313" key="11">
    <source>
        <dbReference type="EMBL" id="RIN02866.1"/>
    </source>
</evidence>
<proteinExistence type="inferred from homology"/>
<name>A0A418IIU6_9STAP</name>
<dbReference type="FunFam" id="1.10.3720.10:FF:000003">
    <property type="entry name" value="Aliphatic sulfonate ABC transporter permease"/>
    <property type="match status" value="1"/>
</dbReference>
<sequence length="253" mass="28317">MTTTLIKKFTLPLFTFIIFLFLWQCVIWIGNYQPILLPGPILVAQSIWHFIISGEIFTHLGISLFRFFVGFGTAILIGVPVGFLLGRSNTLFNAIEPLLQLIRPISPIAWSPFVVLWFGIGSLPAMAIIFIAAFFPIVFNTIKGIRNVEPQYLKIAANLNLKGWSLYRNILFPGAFKHIMGGIHMGVGTSWIFLVSGEMIGAQSGLGFLIVDARNMLNLEDVLSAIFFIGLFGFLIDRLISYLETIILKRFGE</sequence>
<comment type="subcellular location">
    <subcellularLocation>
        <location evidence="1 9">Cell membrane</location>
        <topology evidence="1 9">Multi-pass membrane protein</topology>
    </subcellularLocation>
</comment>
<dbReference type="Proteomes" id="UP000286317">
    <property type="component" value="Unassembled WGS sequence"/>
</dbReference>
<dbReference type="AlphaFoldDB" id="A0A418IIU6"/>
<dbReference type="OrthoDB" id="9804353at2"/>
<evidence type="ECO:0000256" key="5">
    <source>
        <dbReference type="ARBA" id="ARBA00022692"/>
    </source>
</evidence>
<evidence type="ECO:0000256" key="7">
    <source>
        <dbReference type="ARBA" id="ARBA00023112"/>
    </source>
</evidence>
<dbReference type="PANTHER" id="PTHR30151:SF0">
    <property type="entry name" value="ABC TRANSPORTER PERMEASE PROTEIN MJ0413-RELATED"/>
    <property type="match status" value="1"/>
</dbReference>
<keyword evidence="5 9" id="KW-0812">Transmembrane</keyword>
<feature type="transmembrane region" description="Helical" evidence="9">
    <location>
        <begin position="9"/>
        <end position="29"/>
    </location>
</feature>
<keyword evidence="12" id="KW-1185">Reference proteome</keyword>
<dbReference type="Pfam" id="PF00528">
    <property type="entry name" value="BPD_transp_1"/>
    <property type="match status" value="1"/>
</dbReference>
<dbReference type="RefSeq" id="WP_119585373.1">
    <property type="nucleotide sequence ID" value="NZ_JAWVBH010000001.1"/>
</dbReference>
<feature type="transmembrane region" description="Helical" evidence="9">
    <location>
        <begin position="64"/>
        <end position="85"/>
    </location>
</feature>
<dbReference type="SUPFAM" id="SSF161098">
    <property type="entry name" value="MetI-like"/>
    <property type="match status" value="1"/>
</dbReference>
<organism evidence="11 12">
    <name type="scientific">Staphylococcus shinii</name>
    <dbReference type="NCBI Taxonomy" id="2912228"/>
    <lineage>
        <taxon>Bacteria</taxon>
        <taxon>Bacillati</taxon>
        <taxon>Bacillota</taxon>
        <taxon>Bacilli</taxon>
        <taxon>Bacillales</taxon>
        <taxon>Staphylococcaceae</taxon>
        <taxon>Staphylococcus</taxon>
    </lineage>
</organism>
<dbReference type="GO" id="GO:0005886">
    <property type="term" value="C:plasma membrane"/>
    <property type="evidence" value="ECO:0007669"/>
    <property type="project" value="UniProtKB-SubCell"/>
</dbReference>
<evidence type="ECO:0000256" key="9">
    <source>
        <dbReference type="RuleBase" id="RU363032"/>
    </source>
</evidence>
<dbReference type="Gene3D" id="1.10.3720.10">
    <property type="entry name" value="MetI-like"/>
    <property type="match status" value="1"/>
</dbReference>
<keyword evidence="2 9" id="KW-0813">Transport</keyword>
<keyword evidence="8 9" id="KW-0472">Membrane</keyword>
<feature type="transmembrane region" description="Helical" evidence="9">
    <location>
        <begin position="114"/>
        <end position="139"/>
    </location>
</feature>
<evidence type="ECO:0000256" key="6">
    <source>
        <dbReference type="ARBA" id="ARBA00022989"/>
    </source>
</evidence>
<feature type="transmembrane region" description="Helical" evidence="9">
    <location>
        <begin position="222"/>
        <end position="240"/>
    </location>
</feature>
<dbReference type="InterPro" id="IPR000515">
    <property type="entry name" value="MetI-like"/>
</dbReference>
<protein>
    <submittedName>
        <fullName evidence="11">ABC transporter permease</fullName>
    </submittedName>
</protein>
<comment type="similarity">
    <text evidence="9">Belongs to the binding-protein-dependent transport system permease family.</text>
</comment>
<dbReference type="PANTHER" id="PTHR30151">
    <property type="entry name" value="ALKANE SULFONATE ABC TRANSPORTER-RELATED, MEMBRANE SUBUNIT"/>
    <property type="match status" value="1"/>
</dbReference>
<gene>
    <name evidence="11" type="ORF">BU112_01375</name>
</gene>
<evidence type="ECO:0000256" key="3">
    <source>
        <dbReference type="ARBA" id="ARBA00022475"/>
    </source>
</evidence>
<comment type="caution">
    <text evidence="11">The sequence shown here is derived from an EMBL/GenBank/DDBJ whole genome shotgun (WGS) entry which is preliminary data.</text>
</comment>